<name>A0A2X4TMC2_9NOCA</name>
<dbReference type="EMBL" id="LS483468">
    <property type="protein sequence ID" value="SQI28331.1"/>
    <property type="molecule type" value="Genomic_DNA"/>
</dbReference>
<sequence>MLVIADSQLVAIRRGGYVHLRTAFEVRSGYLFAEWAVVDTHVRSVRLLAHTGPLQQGISRGV</sequence>
<dbReference type="Proteomes" id="UP000249091">
    <property type="component" value="Chromosome 1"/>
</dbReference>
<organism evidence="1 2">
    <name type="scientific">Rhodococcus coprophilus</name>
    <dbReference type="NCBI Taxonomy" id="38310"/>
    <lineage>
        <taxon>Bacteria</taxon>
        <taxon>Bacillati</taxon>
        <taxon>Actinomycetota</taxon>
        <taxon>Actinomycetes</taxon>
        <taxon>Mycobacteriales</taxon>
        <taxon>Nocardiaceae</taxon>
        <taxon>Rhodococcus</taxon>
    </lineage>
</organism>
<keyword evidence="2" id="KW-1185">Reference proteome</keyword>
<evidence type="ECO:0000313" key="2">
    <source>
        <dbReference type="Proteomes" id="UP000249091"/>
    </source>
</evidence>
<reference evidence="1 2" key="1">
    <citation type="submission" date="2018-06" db="EMBL/GenBank/DDBJ databases">
        <authorList>
            <consortium name="Pathogen Informatics"/>
            <person name="Doyle S."/>
        </authorList>
    </citation>
    <scope>NUCLEOTIDE SEQUENCE [LARGE SCALE GENOMIC DNA]</scope>
    <source>
        <strain evidence="1 2">NCTC10994</strain>
    </source>
</reference>
<gene>
    <name evidence="1" type="ORF">NCTC10994_00075</name>
</gene>
<accession>A0A2X4TMC2</accession>
<protein>
    <submittedName>
        <fullName evidence="1">Uncharacterized protein</fullName>
    </submittedName>
</protein>
<evidence type="ECO:0000313" key="1">
    <source>
        <dbReference type="EMBL" id="SQI28331.1"/>
    </source>
</evidence>
<proteinExistence type="predicted"/>
<dbReference type="AlphaFoldDB" id="A0A2X4TMC2"/>
<dbReference type="KEGG" id="rcr:NCTC10994_00075"/>